<keyword evidence="3" id="KW-1185">Reference proteome</keyword>
<keyword evidence="1" id="KW-1133">Transmembrane helix</keyword>
<dbReference type="AlphaFoldDB" id="R7Q3S5"/>
<gene>
    <name evidence="2" type="ORF">CHC_T00001472001</name>
</gene>
<dbReference type="Gramene" id="CDF32503">
    <property type="protein sequence ID" value="CDF32503"/>
    <property type="gene ID" value="CHC_T00001472001"/>
</dbReference>
<reference evidence="3" key="1">
    <citation type="journal article" date="2013" name="Proc. Natl. Acad. Sci. U.S.A.">
        <title>Genome structure and metabolic features in the red seaweed Chondrus crispus shed light on evolution of the Archaeplastida.</title>
        <authorList>
            <person name="Collen J."/>
            <person name="Porcel B."/>
            <person name="Carre W."/>
            <person name="Ball S.G."/>
            <person name="Chaparro C."/>
            <person name="Tonon T."/>
            <person name="Barbeyron T."/>
            <person name="Michel G."/>
            <person name="Noel B."/>
            <person name="Valentin K."/>
            <person name="Elias M."/>
            <person name="Artiguenave F."/>
            <person name="Arun A."/>
            <person name="Aury J.M."/>
            <person name="Barbosa-Neto J.F."/>
            <person name="Bothwell J.H."/>
            <person name="Bouget F.Y."/>
            <person name="Brillet L."/>
            <person name="Cabello-Hurtado F."/>
            <person name="Capella-Gutierrez S."/>
            <person name="Charrier B."/>
            <person name="Cladiere L."/>
            <person name="Cock J.M."/>
            <person name="Coelho S.M."/>
            <person name="Colleoni C."/>
            <person name="Czjzek M."/>
            <person name="Da Silva C."/>
            <person name="Delage L."/>
            <person name="Denoeud F."/>
            <person name="Deschamps P."/>
            <person name="Dittami S.M."/>
            <person name="Gabaldon T."/>
            <person name="Gachon C.M."/>
            <person name="Groisillier A."/>
            <person name="Herve C."/>
            <person name="Jabbari K."/>
            <person name="Katinka M."/>
            <person name="Kloareg B."/>
            <person name="Kowalczyk N."/>
            <person name="Labadie K."/>
            <person name="Leblanc C."/>
            <person name="Lopez P.J."/>
            <person name="McLachlan D.H."/>
            <person name="Meslet-Cladiere L."/>
            <person name="Moustafa A."/>
            <person name="Nehr Z."/>
            <person name="Nyvall Collen P."/>
            <person name="Panaud O."/>
            <person name="Partensky F."/>
            <person name="Poulain J."/>
            <person name="Rensing S.A."/>
            <person name="Rousvoal S."/>
            <person name="Samson G."/>
            <person name="Symeonidi A."/>
            <person name="Weissenbach J."/>
            <person name="Zambounis A."/>
            <person name="Wincker P."/>
            <person name="Boyen C."/>
        </authorList>
    </citation>
    <scope>NUCLEOTIDE SEQUENCE [LARGE SCALE GENOMIC DNA]</scope>
    <source>
        <strain evidence="3">cv. Stackhouse</strain>
    </source>
</reference>
<dbReference type="RefSeq" id="XP_005712168.1">
    <property type="nucleotide sequence ID" value="XM_005712111.1"/>
</dbReference>
<proteinExistence type="predicted"/>
<dbReference type="KEGG" id="ccp:CHC_T00001472001"/>
<dbReference type="GeneID" id="17319885"/>
<dbReference type="EMBL" id="HG001512">
    <property type="protein sequence ID" value="CDF32503.1"/>
    <property type="molecule type" value="Genomic_DNA"/>
</dbReference>
<keyword evidence="1" id="KW-0472">Membrane</keyword>
<evidence type="ECO:0000256" key="1">
    <source>
        <dbReference type="SAM" id="Phobius"/>
    </source>
</evidence>
<dbReference type="Proteomes" id="UP000012073">
    <property type="component" value="Unassembled WGS sequence"/>
</dbReference>
<accession>R7Q3S5</accession>
<organism evidence="2 3">
    <name type="scientific">Chondrus crispus</name>
    <name type="common">Carrageen Irish moss</name>
    <name type="synonym">Polymorpha crispa</name>
    <dbReference type="NCBI Taxonomy" id="2769"/>
    <lineage>
        <taxon>Eukaryota</taxon>
        <taxon>Rhodophyta</taxon>
        <taxon>Florideophyceae</taxon>
        <taxon>Rhodymeniophycidae</taxon>
        <taxon>Gigartinales</taxon>
        <taxon>Gigartinaceae</taxon>
        <taxon>Chondrus</taxon>
    </lineage>
</organism>
<dbReference type="Gene3D" id="3.30.70.141">
    <property type="entry name" value="Nucleoside diphosphate kinase-like domain"/>
    <property type="match status" value="1"/>
</dbReference>
<dbReference type="SUPFAM" id="SSF54919">
    <property type="entry name" value="Nucleoside diphosphate kinase, NDK"/>
    <property type="match status" value="1"/>
</dbReference>
<feature type="transmembrane region" description="Helical" evidence="1">
    <location>
        <begin position="18"/>
        <end position="40"/>
    </location>
</feature>
<name>R7Q3S5_CHOCR</name>
<evidence type="ECO:0000313" key="3">
    <source>
        <dbReference type="Proteomes" id="UP000012073"/>
    </source>
</evidence>
<dbReference type="OrthoDB" id="2162449at2759"/>
<dbReference type="InterPro" id="IPR036850">
    <property type="entry name" value="NDK-like_dom_sf"/>
</dbReference>
<sequence length="78" mass="8917">MSVLQNPLPPSIYKHPPYIQLALLTKPILLVFANLAIVYYHSHGSDSKESAEAEIALWFSKAELNEWSKTDLEAWVYE</sequence>
<keyword evidence="1" id="KW-0812">Transmembrane</keyword>
<evidence type="ECO:0000313" key="2">
    <source>
        <dbReference type="EMBL" id="CDF32503.1"/>
    </source>
</evidence>
<protein>
    <submittedName>
        <fullName evidence="2">Uncharacterized protein</fullName>
    </submittedName>
</protein>